<comment type="subcellular location">
    <subcellularLocation>
        <location evidence="1">Nucleus</location>
    </subcellularLocation>
</comment>
<evidence type="ECO:0000313" key="12">
    <source>
        <dbReference type="EMBL" id="CAK1592782.1"/>
    </source>
</evidence>
<dbReference type="SMART" id="SM00614">
    <property type="entry name" value="ZnF_BED"/>
    <property type="match status" value="1"/>
</dbReference>
<evidence type="ECO:0000313" key="13">
    <source>
        <dbReference type="Proteomes" id="UP001314205"/>
    </source>
</evidence>
<keyword evidence="2" id="KW-0479">Metal-binding</keyword>
<name>A0AAV1LEW9_9NEOP</name>
<keyword evidence="6" id="KW-0238">DNA-binding</keyword>
<sequence>MDKLVFKEYTKRKFDKSSVWNSFLRTEDGSHAKCKLCKRILQCSNTTTCLHNHLKKQHPSVPDTRRNIRQIPATATPTTPTNEVVQEQDQRPMPKTKKVRIDDYYQNTKEDNMETVISKMTACDGQPFKVFCKSESIRMLFLKSGYEALPKSPNTIKKIDIEKSDQLKQELRKELSVLKAKGQKFSVSLDEWTSASNRRYVNINIHCPNFNDNDKPFRNLGLARITGRGTSERCNHILRVKLGSYDLFLEDDVVGVVTDGASVMTAMGRQIPSFHQLCLAHGIQCAVVDVIIYKNLYSQSVETVENSEEIDTEETLSTLVDSEAEESEDEETDENDDGQGFVVSNAETRSESRLNVDYKDLIVKVRKVVKFFKKSPTRTEVLNKHVLEDNKRAGLVLDCKTRWSSMADMVSKFLLLKDAILKALIDLKEKTMFSTYELDLLQDLSTTLTIVKSTVEAICQEKANLLTADTALQFMVTKLQENNGVISSRLLQALTLRIAQRRQADLVCTLKYLHNPNKYYQEQSSTVFPKVGNDVITKVIVDIQKKYFNQRPSTITYTGASDDEDDMFLADLQHCQNEEASRITNMSIKEQLQKKIDDEMCARPSTSTATCEDDLESSIKMQMALYDAGAPRQTHLTQAYDVLMCIPPTSVECERVFSSTKYICNHLRCKLSDDSLDALSFLRSHFQRIRKKQ</sequence>
<dbReference type="SUPFAM" id="SSF57667">
    <property type="entry name" value="beta-beta-alpha zinc fingers"/>
    <property type="match status" value="1"/>
</dbReference>
<feature type="region of interest" description="Disordered" evidence="10">
    <location>
        <begin position="74"/>
        <end position="96"/>
    </location>
</feature>
<dbReference type="InterPro" id="IPR012337">
    <property type="entry name" value="RNaseH-like_sf"/>
</dbReference>
<keyword evidence="3 9" id="KW-0863">Zinc-finger</keyword>
<feature type="compositionally biased region" description="Acidic residues" evidence="10">
    <location>
        <begin position="305"/>
        <end position="314"/>
    </location>
</feature>
<dbReference type="GO" id="GO:0003677">
    <property type="term" value="F:DNA binding"/>
    <property type="evidence" value="ECO:0007669"/>
    <property type="project" value="UniProtKB-KW"/>
</dbReference>
<feature type="domain" description="BED-type" evidence="11">
    <location>
        <begin position="14"/>
        <end position="65"/>
    </location>
</feature>
<evidence type="ECO:0000256" key="9">
    <source>
        <dbReference type="PROSITE-ProRule" id="PRU00027"/>
    </source>
</evidence>
<proteinExistence type="predicted"/>
<dbReference type="PROSITE" id="PS50808">
    <property type="entry name" value="ZF_BED"/>
    <property type="match status" value="1"/>
</dbReference>
<accession>A0AAV1LEW9</accession>
<keyword evidence="7" id="KW-0804">Transcription</keyword>
<dbReference type="PANTHER" id="PTHR46481:SF10">
    <property type="entry name" value="ZINC FINGER BED DOMAIN-CONTAINING PROTEIN 39"/>
    <property type="match status" value="1"/>
</dbReference>
<feature type="compositionally biased region" description="Acidic residues" evidence="10">
    <location>
        <begin position="322"/>
        <end position="337"/>
    </location>
</feature>
<dbReference type="Proteomes" id="UP001314205">
    <property type="component" value="Unassembled WGS sequence"/>
</dbReference>
<evidence type="ECO:0000256" key="7">
    <source>
        <dbReference type="ARBA" id="ARBA00023163"/>
    </source>
</evidence>
<feature type="region of interest" description="Disordered" evidence="10">
    <location>
        <begin position="304"/>
        <end position="344"/>
    </location>
</feature>
<evidence type="ECO:0000256" key="10">
    <source>
        <dbReference type="SAM" id="MobiDB-lite"/>
    </source>
</evidence>
<dbReference type="Pfam" id="PF05699">
    <property type="entry name" value="Dimer_Tnp_hAT"/>
    <property type="match status" value="1"/>
</dbReference>
<reference evidence="12 13" key="1">
    <citation type="submission" date="2023-11" db="EMBL/GenBank/DDBJ databases">
        <authorList>
            <person name="Hedman E."/>
            <person name="Englund M."/>
            <person name="Stromberg M."/>
            <person name="Nyberg Akerstrom W."/>
            <person name="Nylinder S."/>
            <person name="Jareborg N."/>
            <person name="Kallberg Y."/>
            <person name="Kronander E."/>
        </authorList>
    </citation>
    <scope>NUCLEOTIDE SEQUENCE [LARGE SCALE GENOMIC DNA]</scope>
</reference>
<dbReference type="GO" id="GO:0009791">
    <property type="term" value="P:post-embryonic development"/>
    <property type="evidence" value="ECO:0007669"/>
    <property type="project" value="UniProtKB-ARBA"/>
</dbReference>
<evidence type="ECO:0000256" key="6">
    <source>
        <dbReference type="ARBA" id="ARBA00023125"/>
    </source>
</evidence>
<keyword evidence="5" id="KW-0805">Transcription regulation</keyword>
<evidence type="ECO:0000256" key="4">
    <source>
        <dbReference type="ARBA" id="ARBA00022833"/>
    </source>
</evidence>
<dbReference type="InterPro" id="IPR052035">
    <property type="entry name" value="ZnF_BED_domain_contain"/>
</dbReference>
<dbReference type="SUPFAM" id="SSF53098">
    <property type="entry name" value="Ribonuclease H-like"/>
    <property type="match status" value="1"/>
</dbReference>
<dbReference type="InterPro" id="IPR008906">
    <property type="entry name" value="HATC_C_dom"/>
</dbReference>
<gene>
    <name evidence="12" type="ORF">PARMNEM_LOCUS12667</name>
</gene>
<evidence type="ECO:0000256" key="2">
    <source>
        <dbReference type="ARBA" id="ARBA00022723"/>
    </source>
</evidence>
<keyword evidence="8" id="KW-0539">Nucleus</keyword>
<evidence type="ECO:0000256" key="5">
    <source>
        <dbReference type="ARBA" id="ARBA00023015"/>
    </source>
</evidence>
<dbReference type="Pfam" id="PF02892">
    <property type="entry name" value="zf-BED"/>
    <property type="match status" value="1"/>
</dbReference>
<keyword evidence="13" id="KW-1185">Reference proteome</keyword>
<protein>
    <recommendedName>
        <fullName evidence="11">BED-type domain-containing protein</fullName>
    </recommendedName>
</protein>
<dbReference type="PANTHER" id="PTHR46481">
    <property type="entry name" value="ZINC FINGER BED DOMAIN-CONTAINING PROTEIN 4"/>
    <property type="match status" value="1"/>
</dbReference>
<dbReference type="GO" id="GO:0005634">
    <property type="term" value="C:nucleus"/>
    <property type="evidence" value="ECO:0007669"/>
    <property type="project" value="UniProtKB-SubCell"/>
</dbReference>
<evidence type="ECO:0000256" key="8">
    <source>
        <dbReference type="ARBA" id="ARBA00023242"/>
    </source>
</evidence>
<organism evidence="12 13">
    <name type="scientific">Parnassius mnemosyne</name>
    <name type="common">clouded apollo</name>
    <dbReference type="NCBI Taxonomy" id="213953"/>
    <lineage>
        <taxon>Eukaryota</taxon>
        <taxon>Metazoa</taxon>
        <taxon>Ecdysozoa</taxon>
        <taxon>Arthropoda</taxon>
        <taxon>Hexapoda</taxon>
        <taxon>Insecta</taxon>
        <taxon>Pterygota</taxon>
        <taxon>Neoptera</taxon>
        <taxon>Endopterygota</taxon>
        <taxon>Lepidoptera</taxon>
        <taxon>Glossata</taxon>
        <taxon>Ditrysia</taxon>
        <taxon>Papilionoidea</taxon>
        <taxon>Papilionidae</taxon>
        <taxon>Parnassiinae</taxon>
        <taxon>Parnassini</taxon>
        <taxon>Parnassius</taxon>
        <taxon>Driopa</taxon>
    </lineage>
</organism>
<evidence type="ECO:0000256" key="3">
    <source>
        <dbReference type="ARBA" id="ARBA00022771"/>
    </source>
</evidence>
<dbReference type="GO" id="GO:0046983">
    <property type="term" value="F:protein dimerization activity"/>
    <property type="evidence" value="ECO:0007669"/>
    <property type="project" value="InterPro"/>
</dbReference>
<evidence type="ECO:0000256" key="1">
    <source>
        <dbReference type="ARBA" id="ARBA00004123"/>
    </source>
</evidence>
<dbReference type="GO" id="GO:0008270">
    <property type="term" value="F:zinc ion binding"/>
    <property type="evidence" value="ECO:0007669"/>
    <property type="project" value="UniProtKB-KW"/>
</dbReference>
<dbReference type="EMBL" id="CAVLGL010000087">
    <property type="protein sequence ID" value="CAK1592782.1"/>
    <property type="molecule type" value="Genomic_DNA"/>
</dbReference>
<keyword evidence="4" id="KW-0862">Zinc</keyword>
<evidence type="ECO:0000259" key="11">
    <source>
        <dbReference type="PROSITE" id="PS50808"/>
    </source>
</evidence>
<dbReference type="InterPro" id="IPR003656">
    <property type="entry name" value="Znf_BED"/>
</dbReference>
<dbReference type="AlphaFoldDB" id="A0AAV1LEW9"/>
<comment type="caution">
    <text evidence="12">The sequence shown here is derived from an EMBL/GenBank/DDBJ whole genome shotgun (WGS) entry which is preliminary data.</text>
</comment>
<dbReference type="InterPro" id="IPR036236">
    <property type="entry name" value="Znf_C2H2_sf"/>
</dbReference>